<gene>
    <name evidence="2" type="ORF">F2Q69_00019633</name>
</gene>
<evidence type="ECO:0000313" key="2">
    <source>
        <dbReference type="EMBL" id="KAF3537996.1"/>
    </source>
</evidence>
<dbReference type="Proteomes" id="UP000712600">
    <property type="component" value="Unassembled WGS sequence"/>
</dbReference>
<proteinExistence type="predicted"/>
<reference evidence="2" key="1">
    <citation type="submission" date="2019-12" db="EMBL/GenBank/DDBJ databases">
        <title>Genome sequencing and annotation of Brassica cretica.</title>
        <authorList>
            <person name="Studholme D.J."/>
            <person name="Sarris P."/>
        </authorList>
    </citation>
    <scope>NUCLEOTIDE SEQUENCE</scope>
    <source>
        <strain evidence="2">PFS-109/04</strain>
        <tissue evidence="2">Leaf</tissue>
    </source>
</reference>
<feature type="region of interest" description="Disordered" evidence="1">
    <location>
        <begin position="1"/>
        <end position="22"/>
    </location>
</feature>
<dbReference type="EMBL" id="QGKX02001290">
    <property type="protein sequence ID" value="KAF3537996.1"/>
    <property type="molecule type" value="Genomic_DNA"/>
</dbReference>
<organism evidence="2 3">
    <name type="scientific">Brassica cretica</name>
    <name type="common">Mustard</name>
    <dbReference type="NCBI Taxonomy" id="69181"/>
    <lineage>
        <taxon>Eukaryota</taxon>
        <taxon>Viridiplantae</taxon>
        <taxon>Streptophyta</taxon>
        <taxon>Embryophyta</taxon>
        <taxon>Tracheophyta</taxon>
        <taxon>Spermatophyta</taxon>
        <taxon>Magnoliopsida</taxon>
        <taxon>eudicotyledons</taxon>
        <taxon>Gunneridae</taxon>
        <taxon>Pentapetalae</taxon>
        <taxon>rosids</taxon>
        <taxon>malvids</taxon>
        <taxon>Brassicales</taxon>
        <taxon>Brassicaceae</taxon>
        <taxon>Brassiceae</taxon>
        <taxon>Brassica</taxon>
    </lineage>
</organism>
<sequence>MSGNTKEKIAVRNNASKKTPAATAPMANAYANATKTPRLIAENEAQQIDYTARSLRSDRARTQLGCYVATKLKPSSVAT</sequence>
<dbReference type="AlphaFoldDB" id="A0A8S9Q882"/>
<evidence type="ECO:0000313" key="3">
    <source>
        <dbReference type="Proteomes" id="UP000712600"/>
    </source>
</evidence>
<comment type="caution">
    <text evidence="2">The sequence shown here is derived from an EMBL/GenBank/DDBJ whole genome shotgun (WGS) entry which is preliminary data.</text>
</comment>
<accession>A0A8S9Q882</accession>
<evidence type="ECO:0000256" key="1">
    <source>
        <dbReference type="SAM" id="MobiDB-lite"/>
    </source>
</evidence>
<protein>
    <submittedName>
        <fullName evidence="2">Uncharacterized protein</fullName>
    </submittedName>
</protein>
<name>A0A8S9Q882_BRACR</name>
<feature type="compositionally biased region" description="Low complexity" evidence="1">
    <location>
        <begin position="13"/>
        <end position="22"/>
    </location>
</feature>
<feature type="compositionally biased region" description="Basic and acidic residues" evidence="1">
    <location>
        <begin position="1"/>
        <end position="10"/>
    </location>
</feature>